<dbReference type="AlphaFoldDB" id="A0A9W7WXX0"/>
<keyword evidence="2" id="KW-1185">Reference proteome</keyword>
<dbReference type="Proteomes" id="UP001059041">
    <property type="component" value="Linkage Group LG4"/>
</dbReference>
<reference evidence="1" key="1">
    <citation type="submission" date="2021-02" db="EMBL/GenBank/DDBJ databases">
        <title>Comparative genomics reveals that relaxation of natural selection precedes convergent phenotypic evolution of cavefish.</title>
        <authorList>
            <person name="Peng Z."/>
        </authorList>
    </citation>
    <scope>NUCLEOTIDE SEQUENCE</scope>
    <source>
        <tissue evidence="1">Muscle</tissue>
    </source>
</reference>
<evidence type="ECO:0000313" key="1">
    <source>
        <dbReference type="EMBL" id="KAI7810707.1"/>
    </source>
</evidence>
<gene>
    <name evidence="1" type="ORF">IRJ41_005647</name>
</gene>
<proteinExistence type="predicted"/>
<comment type="caution">
    <text evidence="1">The sequence shown here is derived from an EMBL/GenBank/DDBJ whole genome shotgun (WGS) entry which is preliminary data.</text>
</comment>
<accession>A0A9W7WXX0</accession>
<dbReference type="EMBL" id="JAFHDT010000004">
    <property type="protein sequence ID" value="KAI7810707.1"/>
    <property type="molecule type" value="Genomic_DNA"/>
</dbReference>
<organism evidence="1 2">
    <name type="scientific">Triplophysa rosa</name>
    <name type="common">Cave loach</name>
    <dbReference type="NCBI Taxonomy" id="992332"/>
    <lineage>
        <taxon>Eukaryota</taxon>
        <taxon>Metazoa</taxon>
        <taxon>Chordata</taxon>
        <taxon>Craniata</taxon>
        <taxon>Vertebrata</taxon>
        <taxon>Euteleostomi</taxon>
        <taxon>Actinopterygii</taxon>
        <taxon>Neopterygii</taxon>
        <taxon>Teleostei</taxon>
        <taxon>Ostariophysi</taxon>
        <taxon>Cypriniformes</taxon>
        <taxon>Nemacheilidae</taxon>
        <taxon>Triplophysa</taxon>
    </lineage>
</organism>
<protein>
    <submittedName>
        <fullName evidence="1">Uncharacterized protein</fullName>
    </submittedName>
</protein>
<name>A0A9W7WXX0_TRIRA</name>
<sequence length="116" mass="12875">MTDRLFINPIEGPLSFCFLRLTPTPPQLAVHMGGPVNYPFIVPHTPIPVPPFHHSSDPPLLLPPIRPFLPLPPSPNSSFCPPPSLLMHHSFFPGCFNIPLVSREGSREDVHGFLNQ</sequence>
<evidence type="ECO:0000313" key="2">
    <source>
        <dbReference type="Proteomes" id="UP001059041"/>
    </source>
</evidence>